<dbReference type="EMBL" id="BSEJ01000001">
    <property type="protein sequence ID" value="GLJ60274.1"/>
    <property type="molecule type" value="Genomic_DNA"/>
</dbReference>
<comment type="caution">
    <text evidence="3">The sequence shown here is derived from an EMBL/GenBank/DDBJ whole genome shotgun (WGS) entry which is preliminary data.</text>
</comment>
<keyword evidence="4" id="KW-1185">Reference proteome</keyword>
<proteinExistence type="predicted"/>
<dbReference type="InterPro" id="IPR029063">
    <property type="entry name" value="SAM-dependent_MTases_sf"/>
</dbReference>
<dbReference type="GO" id="GO:0016740">
    <property type="term" value="F:transferase activity"/>
    <property type="evidence" value="ECO:0007669"/>
    <property type="project" value="UniProtKB-KW"/>
</dbReference>
<dbReference type="CDD" id="cd02440">
    <property type="entry name" value="AdoMet_MTases"/>
    <property type="match status" value="1"/>
</dbReference>
<dbReference type="SUPFAM" id="SSF53335">
    <property type="entry name" value="S-adenosyl-L-methionine-dependent methyltransferases"/>
    <property type="match status" value="1"/>
</dbReference>
<gene>
    <name evidence="3" type="ORF">GCM10017576_04030</name>
</gene>
<evidence type="ECO:0000313" key="4">
    <source>
        <dbReference type="Proteomes" id="UP001142462"/>
    </source>
</evidence>
<sequence>MHDFDKAFWEDHWSAHAPSDPGLDAPHPYLDREIGGLAPGTALDAGCGTGAEAVWLAERGWQVTGVDLSANALAAAARRAAAAGVADRIDWVEADIARWRPRRTWSLVLTSYAHADIGQLDLFRLLASQVAPGGTLLVVAHAPSPAHGHGTVAHPAHATASPGDIASLLTAPEWQVDSRYTSSRALTIGTHRQHLRDVVVRAHRVH</sequence>
<feature type="domain" description="Methyltransferase" evidence="2">
    <location>
        <begin position="43"/>
        <end position="134"/>
    </location>
</feature>
<dbReference type="AlphaFoldDB" id="A0A9W6H1F4"/>
<dbReference type="RefSeq" id="WP_271171996.1">
    <property type="nucleotide sequence ID" value="NZ_BSEJ01000001.1"/>
</dbReference>
<protein>
    <recommendedName>
        <fullName evidence="2">Methyltransferase domain-containing protein</fullName>
    </recommendedName>
</protein>
<name>A0A9W6H1F4_9MICO</name>
<dbReference type="InterPro" id="IPR041698">
    <property type="entry name" value="Methyltransf_25"/>
</dbReference>
<dbReference type="PANTHER" id="PTHR43861">
    <property type="entry name" value="TRANS-ACONITATE 2-METHYLTRANSFERASE-RELATED"/>
    <property type="match status" value="1"/>
</dbReference>
<dbReference type="Gene3D" id="3.40.50.150">
    <property type="entry name" value="Vaccinia Virus protein VP39"/>
    <property type="match status" value="1"/>
</dbReference>
<organism evidence="3 4">
    <name type="scientific">Microbacterium barkeri</name>
    <dbReference type="NCBI Taxonomy" id="33917"/>
    <lineage>
        <taxon>Bacteria</taxon>
        <taxon>Bacillati</taxon>
        <taxon>Actinomycetota</taxon>
        <taxon>Actinomycetes</taxon>
        <taxon>Micrococcales</taxon>
        <taxon>Microbacteriaceae</taxon>
        <taxon>Microbacterium</taxon>
    </lineage>
</organism>
<evidence type="ECO:0000259" key="2">
    <source>
        <dbReference type="Pfam" id="PF13649"/>
    </source>
</evidence>
<reference evidence="3" key="2">
    <citation type="submission" date="2023-01" db="EMBL/GenBank/DDBJ databases">
        <authorList>
            <person name="Sun Q."/>
            <person name="Evtushenko L."/>
        </authorList>
    </citation>
    <scope>NUCLEOTIDE SEQUENCE</scope>
    <source>
        <strain evidence="3">VKM Ac-1020</strain>
    </source>
</reference>
<dbReference type="Proteomes" id="UP001142462">
    <property type="component" value="Unassembled WGS sequence"/>
</dbReference>
<evidence type="ECO:0000313" key="3">
    <source>
        <dbReference type="EMBL" id="GLJ60274.1"/>
    </source>
</evidence>
<evidence type="ECO:0000256" key="1">
    <source>
        <dbReference type="ARBA" id="ARBA00022679"/>
    </source>
</evidence>
<keyword evidence="1" id="KW-0808">Transferase</keyword>
<accession>A0A9W6H1F4</accession>
<reference evidence="3" key="1">
    <citation type="journal article" date="2014" name="Int. J. Syst. Evol. Microbiol.">
        <title>Complete genome sequence of Corynebacterium casei LMG S-19264T (=DSM 44701T), isolated from a smear-ripened cheese.</title>
        <authorList>
            <consortium name="US DOE Joint Genome Institute (JGI-PGF)"/>
            <person name="Walter F."/>
            <person name="Albersmeier A."/>
            <person name="Kalinowski J."/>
            <person name="Ruckert C."/>
        </authorList>
    </citation>
    <scope>NUCLEOTIDE SEQUENCE</scope>
    <source>
        <strain evidence="3">VKM Ac-1020</strain>
    </source>
</reference>
<dbReference type="Pfam" id="PF13649">
    <property type="entry name" value="Methyltransf_25"/>
    <property type="match status" value="1"/>
</dbReference>